<feature type="region of interest" description="Disordered" evidence="2">
    <location>
        <begin position="869"/>
        <end position="898"/>
    </location>
</feature>
<feature type="region of interest" description="Disordered" evidence="2">
    <location>
        <begin position="239"/>
        <end position="258"/>
    </location>
</feature>
<feature type="region of interest" description="Disordered" evidence="2">
    <location>
        <begin position="99"/>
        <end position="131"/>
    </location>
</feature>
<feature type="compositionally biased region" description="Polar residues" evidence="2">
    <location>
        <begin position="239"/>
        <end position="249"/>
    </location>
</feature>
<protein>
    <submittedName>
        <fullName evidence="5">C3H1-type domain-containing protein</fullName>
    </submittedName>
</protein>
<feature type="region of interest" description="Disordered" evidence="2">
    <location>
        <begin position="484"/>
        <end position="525"/>
    </location>
</feature>
<dbReference type="WBParaSite" id="scaffold8482_cov214.g13093">
    <property type="protein sequence ID" value="scaffold8482_cov214.g13093"/>
    <property type="gene ID" value="scaffold8482_cov214.g13093"/>
</dbReference>
<feature type="compositionally biased region" description="Polar residues" evidence="2">
    <location>
        <begin position="877"/>
        <end position="896"/>
    </location>
</feature>
<feature type="compositionally biased region" description="Basic and acidic residues" evidence="2">
    <location>
        <begin position="502"/>
        <end position="525"/>
    </location>
</feature>
<feature type="region of interest" description="Disordered" evidence="2">
    <location>
        <begin position="391"/>
        <end position="432"/>
    </location>
</feature>
<keyword evidence="1" id="KW-0863">Zinc-finger</keyword>
<dbReference type="Proteomes" id="UP000887561">
    <property type="component" value="Unplaced"/>
</dbReference>
<feature type="compositionally biased region" description="Basic residues" evidence="2">
    <location>
        <begin position="484"/>
        <end position="493"/>
    </location>
</feature>
<name>A0A915N5E7_MELJA</name>
<sequence length="1017" mass="112678">MFPSGSASESKPGYLNQSTASTSVNSIFLQSGSSLTNKFSSSQPLFNSTLRQINIPIIPRQPNFATTGFLNSVKNNVTKLVNKNLGFLPFSPPRLTKTLPTFSSSAPSAIKHSSENSKQNQPNGVSEPEGRNWRMLKLFSGLLKDEDLPKDCECPQNNEDKLFPFPECHTEDLFLRTSPLSPSDDEVEEQPVPSTVATLSSLNIPVTANNSIPGTSKMSTSAAIHPLELNTNLINSKATETTSKNTSPNQQRGHLQQQQPLWKQQQQQTINGKKRFTNKSLLILKSGKRVYAGSKECYQFADTGACQAGIFCVFEHGKSLKHMQQKICQRILAFFVFHNHRLMRGVCRGGTDGDDCPGGLHSPLLPHQMPVCDFYLRLVCSKGKDELRQTSPILKMPPGIMKRNSSKRKASEGSDEQEFSEEQTLIAGRPSRKAALKSHRVWDPLKPGAAKHADVEEEASGESPGSYSIFICFRVGVGGTSAKRTRVVAKRTSKGTQDDGDQSDKQQDEKNIEKTEMDKSDQQEPERIILQQRKIIPKGLHSHPQPAMNKEQLALIEQEMEKHDQFDDPDEEYSDEEEEHDQRGRPTRFVLDDPNDEDFDISSRGRRGGFRGGDSFSSRGRGRGITSDLQQQQQPQQRSGMIPIFSTATYPRGGNIPRGRPRGGRAMAGIGGGIMRGRINIRQPVNYFASPPARQLTNGSIYSLQSGGGAVSGSGSVTSSDVPVSRSGQQPPVVRVLRPMGMTSNFQALRPSSMTMGSAQSQQLTETNFTVNRELENYRGRVVAGTSVDEFNDIIDHMLAEYQRIVDDRSRLITSHREYVNHLKQTNQAALEMKDNKIRQLELSVDQLQQKVMVGVKQEQLRLVKQGTVPGADNTDCGGTTAQQQQHQEDSASPQQLHRMDIVNRNQDVVDDEDKPQQLQHMDEGGVIGDSNNNNEGGQQHHQQSYWPSSGGQQQQRIRILGISGSTTTSSGGDRGIPQLHPNAPYFDDEMDDDEEEFDDEHDSGEMDDELGAQVTI</sequence>
<evidence type="ECO:0000313" key="5">
    <source>
        <dbReference type="WBParaSite" id="scaffold8482_cov214.g13093"/>
    </source>
</evidence>
<feature type="domain" description="C3H1-type" evidence="3">
    <location>
        <begin position="291"/>
        <end position="319"/>
    </location>
</feature>
<dbReference type="GO" id="GO:0008270">
    <property type="term" value="F:zinc ion binding"/>
    <property type="evidence" value="ECO:0007669"/>
    <property type="project" value="UniProtKB-KW"/>
</dbReference>
<feature type="region of interest" description="Disordered" evidence="2">
    <location>
        <begin position="562"/>
        <end position="665"/>
    </location>
</feature>
<evidence type="ECO:0000313" key="4">
    <source>
        <dbReference type="Proteomes" id="UP000887561"/>
    </source>
</evidence>
<evidence type="ECO:0000256" key="2">
    <source>
        <dbReference type="SAM" id="MobiDB-lite"/>
    </source>
</evidence>
<feature type="compositionally biased region" description="Acidic residues" evidence="2">
    <location>
        <begin position="567"/>
        <end position="579"/>
    </location>
</feature>
<keyword evidence="4" id="KW-1185">Reference proteome</keyword>
<feature type="zinc finger region" description="C3H1-type" evidence="1">
    <location>
        <begin position="291"/>
        <end position="319"/>
    </location>
</feature>
<reference evidence="5" key="1">
    <citation type="submission" date="2022-11" db="UniProtKB">
        <authorList>
            <consortium name="WormBaseParasite"/>
        </authorList>
    </citation>
    <scope>IDENTIFICATION</scope>
</reference>
<evidence type="ECO:0000259" key="3">
    <source>
        <dbReference type="PROSITE" id="PS50103"/>
    </source>
</evidence>
<proteinExistence type="predicted"/>
<accession>A0A915N5E7</accession>
<feature type="compositionally biased region" description="Low complexity" evidence="2">
    <location>
        <begin position="932"/>
        <end position="972"/>
    </location>
</feature>
<organism evidence="4 5">
    <name type="scientific">Meloidogyne javanica</name>
    <name type="common">Root-knot nematode worm</name>
    <dbReference type="NCBI Taxonomy" id="6303"/>
    <lineage>
        <taxon>Eukaryota</taxon>
        <taxon>Metazoa</taxon>
        <taxon>Ecdysozoa</taxon>
        <taxon>Nematoda</taxon>
        <taxon>Chromadorea</taxon>
        <taxon>Rhabditida</taxon>
        <taxon>Tylenchina</taxon>
        <taxon>Tylenchomorpha</taxon>
        <taxon>Tylenchoidea</taxon>
        <taxon>Meloidogynidae</taxon>
        <taxon>Meloidogyninae</taxon>
        <taxon>Meloidogyne</taxon>
        <taxon>Meloidogyne incognita group</taxon>
    </lineage>
</organism>
<feature type="compositionally biased region" description="Low complexity" evidence="2">
    <location>
        <begin position="652"/>
        <end position="665"/>
    </location>
</feature>
<dbReference type="PROSITE" id="PS50103">
    <property type="entry name" value="ZF_C3H1"/>
    <property type="match status" value="1"/>
</dbReference>
<evidence type="ECO:0000256" key="1">
    <source>
        <dbReference type="PROSITE-ProRule" id="PRU00723"/>
    </source>
</evidence>
<feature type="compositionally biased region" description="Acidic residues" evidence="2">
    <location>
        <begin position="987"/>
        <end position="1011"/>
    </location>
</feature>
<dbReference type="InterPro" id="IPR000571">
    <property type="entry name" value="Znf_CCCH"/>
</dbReference>
<keyword evidence="1" id="KW-0862">Zinc</keyword>
<feature type="region of interest" description="Disordered" evidence="2">
    <location>
        <begin position="912"/>
        <end position="1017"/>
    </location>
</feature>
<dbReference type="AlphaFoldDB" id="A0A915N5E7"/>
<keyword evidence="1" id="KW-0479">Metal-binding</keyword>